<dbReference type="EMBL" id="BMAV01016387">
    <property type="protein sequence ID" value="GFY67109.1"/>
    <property type="molecule type" value="Genomic_DNA"/>
</dbReference>
<keyword evidence="2" id="KW-1185">Reference proteome</keyword>
<dbReference type="Proteomes" id="UP000886998">
    <property type="component" value="Unassembled WGS sequence"/>
</dbReference>
<evidence type="ECO:0000313" key="1">
    <source>
        <dbReference type="EMBL" id="GFY67109.1"/>
    </source>
</evidence>
<proteinExistence type="predicted"/>
<gene>
    <name evidence="1" type="ORF">TNIN_486581</name>
</gene>
<comment type="caution">
    <text evidence="1">The sequence shown here is derived from an EMBL/GenBank/DDBJ whole genome shotgun (WGS) entry which is preliminary data.</text>
</comment>
<name>A0A8X6YCL2_9ARAC</name>
<protein>
    <submittedName>
        <fullName evidence="1">Uncharacterized protein</fullName>
    </submittedName>
</protein>
<reference evidence="1" key="1">
    <citation type="submission" date="2020-08" db="EMBL/GenBank/DDBJ databases">
        <title>Multicomponent nature underlies the extraordinary mechanical properties of spider dragline silk.</title>
        <authorList>
            <person name="Kono N."/>
            <person name="Nakamura H."/>
            <person name="Mori M."/>
            <person name="Yoshida Y."/>
            <person name="Ohtoshi R."/>
            <person name="Malay A.D."/>
            <person name="Moran D.A.P."/>
            <person name="Tomita M."/>
            <person name="Numata K."/>
            <person name="Arakawa K."/>
        </authorList>
    </citation>
    <scope>NUCLEOTIDE SEQUENCE</scope>
</reference>
<dbReference type="OrthoDB" id="6925066at2759"/>
<sequence>MVVAQAVDARNRGAIFFSCGQYNGQTCFNASRYESDLNEDCTFYPEILQDFEKNILGDENNENELEILKRLEDNGEEEEKKN</sequence>
<dbReference type="AlphaFoldDB" id="A0A8X6YCL2"/>
<evidence type="ECO:0000313" key="2">
    <source>
        <dbReference type="Proteomes" id="UP000886998"/>
    </source>
</evidence>
<organism evidence="1 2">
    <name type="scientific">Trichonephila inaurata madagascariensis</name>
    <dbReference type="NCBI Taxonomy" id="2747483"/>
    <lineage>
        <taxon>Eukaryota</taxon>
        <taxon>Metazoa</taxon>
        <taxon>Ecdysozoa</taxon>
        <taxon>Arthropoda</taxon>
        <taxon>Chelicerata</taxon>
        <taxon>Arachnida</taxon>
        <taxon>Araneae</taxon>
        <taxon>Araneomorphae</taxon>
        <taxon>Entelegynae</taxon>
        <taxon>Araneoidea</taxon>
        <taxon>Nephilidae</taxon>
        <taxon>Trichonephila</taxon>
        <taxon>Trichonephila inaurata</taxon>
    </lineage>
</organism>
<accession>A0A8X6YCL2</accession>